<comment type="cofactor">
    <cofactor evidence="1">
        <name>FAD</name>
        <dbReference type="ChEBI" id="CHEBI:57692"/>
    </cofactor>
</comment>
<dbReference type="InterPro" id="IPR036188">
    <property type="entry name" value="FAD/NAD-bd_sf"/>
</dbReference>
<dbReference type="InterPro" id="IPR006076">
    <property type="entry name" value="FAD-dep_OxRdtase"/>
</dbReference>
<keyword evidence="4" id="KW-0560">Oxidoreductase</keyword>
<dbReference type="Gene3D" id="3.30.9.10">
    <property type="entry name" value="D-Amino Acid Oxidase, subunit A, domain 2"/>
    <property type="match status" value="1"/>
</dbReference>
<proteinExistence type="inferred from homology"/>
<name>A0A096F9G1_COMTE</name>
<dbReference type="EMBL" id="AWOR01000068">
    <property type="protein sequence ID" value="KGH26559.1"/>
    <property type="molecule type" value="Genomic_DNA"/>
</dbReference>
<dbReference type="InterPro" id="IPR017741">
    <property type="entry name" value="FAD-dependent_OxRdtase_HpnW"/>
</dbReference>
<dbReference type="Pfam" id="PF01266">
    <property type="entry name" value="DAO"/>
    <property type="match status" value="1"/>
</dbReference>
<evidence type="ECO:0000256" key="2">
    <source>
        <dbReference type="ARBA" id="ARBA00009410"/>
    </source>
</evidence>
<comment type="similarity">
    <text evidence="2">Belongs to the DadA oxidoreductase family.</text>
</comment>
<accession>A0A096F9G1</accession>
<gene>
    <name evidence="6" type="ORF">P353_20570</name>
</gene>
<organism evidence="6 7">
    <name type="scientific">Comamonas testosteroni</name>
    <name type="common">Pseudomonas testosteroni</name>
    <dbReference type="NCBI Taxonomy" id="285"/>
    <lineage>
        <taxon>Bacteria</taxon>
        <taxon>Pseudomonadati</taxon>
        <taxon>Pseudomonadota</taxon>
        <taxon>Betaproteobacteria</taxon>
        <taxon>Burkholderiales</taxon>
        <taxon>Comamonadaceae</taxon>
        <taxon>Comamonas</taxon>
    </lineage>
</organism>
<evidence type="ECO:0000256" key="3">
    <source>
        <dbReference type="ARBA" id="ARBA00022630"/>
    </source>
</evidence>
<dbReference type="PANTHER" id="PTHR13847">
    <property type="entry name" value="SARCOSINE DEHYDROGENASE-RELATED"/>
    <property type="match status" value="1"/>
</dbReference>
<evidence type="ECO:0000259" key="5">
    <source>
        <dbReference type="Pfam" id="PF01266"/>
    </source>
</evidence>
<sequence length="371" mass="39898">MKNYDLIVVGAGIVGLAHAYTAATRGRSVLVIERDGACLGASIRNFGFVTITGQRAGAHWRRAMRSRDVWAEIAPKAGIGVLHSGLWLTARRPAAAAVLEAFMHTEMGAGCELLTPSQAAARHPALRTDGLQSVLYSPHELRVESRTAIPQLALWLQQTLGVDFAYSESVTEVATPRVTTSRGIYHAERVVVCNNADPGGLFASEWTDNKVQLCQLQMLRVKPQAGFKLEGSVMGDLSLVRYEGYSALPEAAALRAQLELEEAQCLKHGIHLIAVQSADGSLVVGDSHHYGSAPQPFASEAVDQLMLRHMHEALHIDKAQVVERWTGIYPSSAEAPCFVKAPDAATRVVAVTSGSGASTAFGLAEEVWGNW</sequence>
<comment type="caution">
    <text evidence="6">The sequence shown here is derived from an EMBL/GenBank/DDBJ whole genome shotgun (WGS) entry which is preliminary data.</text>
</comment>
<dbReference type="SUPFAM" id="SSF51905">
    <property type="entry name" value="FAD/NAD(P)-binding domain"/>
    <property type="match status" value="1"/>
</dbReference>
<dbReference type="GO" id="GO:0005737">
    <property type="term" value="C:cytoplasm"/>
    <property type="evidence" value="ECO:0007669"/>
    <property type="project" value="TreeGrafter"/>
</dbReference>
<dbReference type="AlphaFoldDB" id="A0A096F9G1"/>
<dbReference type="GO" id="GO:0016491">
    <property type="term" value="F:oxidoreductase activity"/>
    <property type="evidence" value="ECO:0007669"/>
    <property type="project" value="UniProtKB-KW"/>
</dbReference>
<evidence type="ECO:0000256" key="4">
    <source>
        <dbReference type="ARBA" id="ARBA00023002"/>
    </source>
</evidence>
<reference evidence="6 7" key="1">
    <citation type="submission" date="2013-09" db="EMBL/GenBank/DDBJ databases">
        <title>High correlation between genotypes and phenotypes of environmental bacteria Comamonas testosteroni strains.</title>
        <authorList>
            <person name="Liu L."/>
            <person name="Zhu W."/>
            <person name="Xia X."/>
            <person name="Xu B."/>
            <person name="Luo M."/>
            <person name="Wang G."/>
        </authorList>
    </citation>
    <scope>NUCLEOTIDE SEQUENCE [LARGE SCALE GENOMIC DNA]</scope>
    <source>
        <strain evidence="6 7">JL40</strain>
    </source>
</reference>
<evidence type="ECO:0000256" key="1">
    <source>
        <dbReference type="ARBA" id="ARBA00001974"/>
    </source>
</evidence>
<dbReference type="Gene3D" id="3.50.50.60">
    <property type="entry name" value="FAD/NAD(P)-binding domain"/>
    <property type="match status" value="1"/>
</dbReference>
<protein>
    <submittedName>
        <fullName evidence="6">FAD-dependent oxidoreductase</fullName>
    </submittedName>
</protein>
<dbReference type="RefSeq" id="WP_034373372.1">
    <property type="nucleotide sequence ID" value="NZ_AWOR01000068.1"/>
</dbReference>
<dbReference type="NCBIfam" id="TIGR03364">
    <property type="entry name" value="HpnW_proposed"/>
    <property type="match status" value="1"/>
</dbReference>
<dbReference type="PANTHER" id="PTHR13847:SF286">
    <property type="entry name" value="D-AMINO ACID DEHYDROGENASE"/>
    <property type="match status" value="1"/>
</dbReference>
<dbReference type="Proteomes" id="UP000029553">
    <property type="component" value="Unassembled WGS sequence"/>
</dbReference>
<evidence type="ECO:0000313" key="6">
    <source>
        <dbReference type="EMBL" id="KGH26559.1"/>
    </source>
</evidence>
<evidence type="ECO:0000313" key="7">
    <source>
        <dbReference type="Proteomes" id="UP000029553"/>
    </source>
</evidence>
<feature type="domain" description="FAD dependent oxidoreductase" evidence="5">
    <location>
        <begin position="5"/>
        <end position="367"/>
    </location>
</feature>
<keyword evidence="3" id="KW-0285">Flavoprotein</keyword>